<dbReference type="PANTHER" id="PTHR11902">
    <property type="entry name" value="ENOLASE"/>
    <property type="match status" value="1"/>
</dbReference>
<dbReference type="GO" id="GO:0006096">
    <property type="term" value="P:glycolytic process"/>
    <property type="evidence" value="ECO:0007669"/>
    <property type="project" value="UniProtKB-UniPathway"/>
</dbReference>
<dbReference type="GO" id="GO:0000015">
    <property type="term" value="C:phosphopyruvate hydratase complex"/>
    <property type="evidence" value="ECO:0007669"/>
    <property type="project" value="InterPro"/>
</dbReference>
<dbReference type="SUPFAM" id="SSF51604">
    <property type="entry name" value="Enolase C-terminal domain-like"/>
    <property type="match status" value="1"/>
</dbReference>
<reference evidence="8" key="1">
    <citation type="submission" date="2021-01" db="EMBL/GenBank/DDBJ databases">
        <authorList>
            <person name="Corre E."/>
            <person name="Pelletier E."/>
            <person name="Niang G."/>
            <person name="Scheremetjew M."/>
            <person name="Finn R."/>
            <person name="Kale V."/>
            <person name="Holt S."/>
            <person name="Cochrane G."/>
            <person name="Meng A."/>
            <person name="Brown T."/>
            <person name="Cohen L."/>
        </authorList>
    </citation>
    <scope>NUCLEOTIDE SEQUENCE</scope>
    <source>
        <strain evidence="8">CCMP2058</strain>
    </source>
</reference>
<dbReference type="GO" id="GO:0000287">
    <property type="term" value="F:magnesium ion binding"/>
    <property type="evidence" value="ECO:0007669"/>
    <property type="project" value="InterPro"/>
</dbReference>
<feature type="domain" description="Enolase N-terminal" evidence="7">
    <location>
        <begin position="53"/>
        <end position="179"/>
    </location>
</feature>
<dbReference type="Pfam" id="PF03952">
    <property type="entry name" value="Enolase_N"/>
    <property type="match status" value="1"/>
</dbReference>
<evidence type="ECO:0000256" key="5">
    <source>
        <dbReference type="ARBA" id="ARBA00023239"/>
    </source>
</evidence>
<protein>
    <recommendedName>
        <fullName evidence="3">phosphopyruvate hydratase</fullName>
        <ecNumber evidence="3">4.2.1.11</ecNumber>
    </recommendedName>
</protein>
<dbReference type="GO" id="GO:0004634">
    <property type="term" value="F:phosphopyruvate hydratase activity"/>
    <property type="evidence" value="ECO:0007669"/>
    <property type="project" value="UniProtKB-EC"/>
</dbReference>
<evidence type="ECO:0000313" key="8">
    <source>
        <dbReference type="EMBL" id="CAD8456641.1"/>
    </source>
</evidence>
<evidence type="ECO:0000259" key="7">
    <source>
        <dbReference type="SMART" id="SM01193"/>
    </source>
</evidence>
<dbReference type="Gene3D" id="3.30.390.10">
    <property type="entry name" value="Enolase-like, N-terminal domain"/>
    <property type="match status" value="1"/>
</dbReference>
<dbReference type="InterPro" id="IPR000941">
    <property type="entry name" value="Enolase"/>
</dbReference>
<dbReference type="UniPathway" id="UPA00109">
    <property type="reaction ID" value="UER00187"/>
</dbReference>
<keyword evidence="4" id="KW-0324">Glycolysis</keyword>
<dbReference type="InterPro" id="IPR020810">
    <property type="entry name" value="Enolase_C"/>
</dbReference>
<evidence type="ECO:0000256" key="2">
    <source>
        <dbReference type="ARBA" id="ARBA00009604"/>
    </source>
</evidence>
<dbReference type="EMBL" id="HBEM01022854">
    <property type="protein sequence ID" value="CAD8456641.1"/>
    <property type="molecule type" value="Transcribed_RNA"/>
</dbReference>
<feature type="domain" description="Enolase C-terminal TIM barrel" evidence="6">
    <location>
        <begin position="190"/>
        <end position="462"/>
    </location>
</feature>
<dbReference type="PIRSF" id="PIRSF001400">
    <property type="entry name" value="Enolase"/>
    <property type="match status" value="1"/>
</dbReference>
<dbReference type="AlphaFoldDB" id="A0A7S0DK17"/>
<dbReference type="EC" id="4.2.1.11" evidence="3"/>
<keyword evidence="5" id="KW-0456">Lyase</keyword>
<evidence type="ECO:0000256" key="1">
    <source>
        <dbReference type="ARBA" id="ARBA00005031"/>
    </source>
</evidence>
<dbReference type="PANTHER" id="PTHR11902:SF30">
    <property type="entry name" value="ENOLASE 4"/>
    <property type="match status" value="1"/>
</dbReference>
<dbReference type="SUPFAM" id="SSF54826">
    <property type="entry name" value="Enolase N-terminal domain-like"/>
    <property type="match status" value="1"/>
</dbReference>
<sequence>MTPEAREIMAYLQKYNLADQLNVVVNKLCKKRSDDPFGFLASRLHNLAAPPVISKIEGREVLGTCATPTIEVDVHCKVDDNIKFIARGTTSLPPDGKVVSSPDAKRYRGLGVDGLVNGVSEVLQPQLGGIEPKSQAECDAALSKVAGAQSLGNRTINAASIAICKSAARLGEVECFTHVRSLMEDVKDPSFAIPRPMMQLIDCRGPGCNLFFRELLVFPLKSKSFKKQLEWCCTLHHQLGNVVSQRYGGTFKIPTKSGGYAPPVSDLSQVLKLIGEAADAGGLSLGEQIGLAISGEGGCWSAGYLVKQKEGLKSTEDMVKMYISTLKGSSAVHALIDPLAPTDLDGWAKLKIALMNDKGLSNIITITSDIPKSDLKKVEKAAGGASLDFAEFVTVSGAIKIAKAAKETKLVTLVSSSAEESHETFIADFAVGVGATFVKFGGAHGMQNIAKYNRLLQIESILD</sequence>
<proteinExistence type="inferred from homology"/>
<dbReference type="Pfam" id="PF00113">
    <property type="entry name" value="Enolase_C"/>
    <property type="match status" value="1"/>
</dbReference>
<organism evidence="8">
    <name type="scientific">Amorphochlora amoebiformis</name>
    <dbReference type="NCBI Taxonomy" id="1561963"/>
    <lineage>
        <taxon>Eukaryota</taxon>
        <taxon>Sar</taxon>
        <taxon>Rhizaria</taxon>
        <taxon>Cercozoa</taxon>
        <taxon>Chlorarachniophyceae</taxon>
        <taxon>Amorphochlora</taxon>
    </lineage>
</organism>
<comment type="pathway">
    <text evidence="1">Carbohydrate degradation; glycolysis; pyruvate from D-glyceraldehyde 3-phosphate: step 4/5.</text>
</comment>
<dbReference type="SUPFAM" id="SSF47391">
    <property type="entry name" value="Dimerization-anchoring domain of cAMP-dependent PK regulatory subunit"/>
    <property type="match status" value="1"/>
</dbReference>
<dbReference type="PRINTS" id="PR00148">
    <property type="entry name" value="ENOLASE"/>
</dbReference>
<dbReference type="InterPro" id="IPR020811">
    <property type="entry name" value="Enolase_N"/>
</dbReference>
<evidence type="ECO:0000259" key="6">
    <source>
        <dbReference type="SMART" id="SM01192"/>
    </source>
</evidence>
<dbReference type="SMART" id="SM01192">
    <property type="entry name" value="Enolase_C"/>
    <property type="match status" value="1"/>
</dbReference>
<gene>
    <name evidence="8" type="ORF">LAMO00422_LOCUS15588</name>
</gene>
<dbReference type="InterPro" id="IPR029017">
    <property type="entry name" value="Enolase-like_N"/>
</dbReference>
<dbReference type="SMART" id="SM01193">
    <property type="entry name" value="Enolase_N"/>
    <property type="match status" value="1"/>
</dbReference>
<name>A0A7S0DK17_9EUKA</name>
<dbReference type="InterPro" id="IPR036849">
    <property type="entry name" value="Enolase-like_C_sf"/>
</dbReference>
<accession>A0A7S0DK17</accession>
<dbReference type="Gene3D" id="3.20.20.120">
    <property type="entry name" value="Enolase-like C-terminal domain"/>
    <property type="match status" value="1"/>
</dbReference>
<evidence type="ECO:0000256" key="4">
    <source>
        <dbReference type="ARBA" id="ARBA00023152"/>
    </source>
</evidence>
<comment type="similarity">
    <text evidence="2">Belongs to the enolase family.</text>
</comment>
<evidence type="ECO:0000256" key="3">
    <source>
        <dbReference type="ARBA" id="ARBA00012058"/>
    </source>
</evidence>